<feature type="non-terminal residue" evidence="2">
    <location>
        <position position="1"/>
    </location>
</feature>
<dbReference type="PANTHER" id="PTHR45982:SF1">
    <property type="entry name" value="REGULATOR OF CHROMOSOME CONDENSATION"/>
    <property type="match status" value="1"/>
</dbReference>
<dbReference type="Gene3D" id="2.130.10.30">
    <property type="entry name" value="Regulator of chromosome condensation 1/beta-lactamase-inhibitor protein II"/>
    <property type="match status" value="1"/>
</dbReference>
<reference evidence="2 3" key="1">
    <citation type="submission" date="2021-06" db="EMBL/GenBank/DDBJ databases">
        <authorList>
            <person name="Kallberg Y."/>
            <person name="Tangrot J."/>
            <person name="Rosling A."/>
        </authorList>
    </citation>
    <scope>NUCLEOTIDE SEQUENCE [LARGE SCALE GENOMIC DNA]</scope>
    <source>
        <strain evidence="2 3">120-4 pot B 10/14</strain>
    </source>
</reference>
<dbReference type="InterPro" id="IPR051553">
    <property type="entry name" value="Ran_GTPase-activating"/>
</dbReference>
<protein>
    <submittedName>
        <fullName evidence="2">20444_t:CDS:1</fullName>
    </submittedName>
</protein>
<name>A0ABN7WZ56_GIGMA</name>
<dbReference type="InterPro" id="IPR000408">
    <property type="entry name" value="Reg_chr_condens"/>
</dbReference>
<feature type="repeat" description="RCC1" evidence="1">
    <location>
        <begin position="97"/>
        <end position="141"/>
    </location>
</feature>
<proteinExistence type="predicted"/>
<feature type="repeat" description="RCC1" evidence="1">
    <location>
        <begin position="42"/>
        <end position="96"/>
    </location>
</feature>
<dbReference type="InterPro" id="IPR009091">
    <property type="entry name" value="RCC1/BLIP-II"/>
</dbReference>
<evidence type="ECO:0000313" key="3">
    <source>
        <dbReference type="Proteomes" id="UP000789901"/>
    </source>
</evidence>
<organism evidence="2 3">
    <name type="scientific">Gigaspora margarita</name>
    <dbReference type="NCBI Taxonomy" id="4874"/>
    <lineage>
        <taxon>Eukaryota</taxon>
        <taxon>Fungi</taxon>
        <taxon>Fungi incertae sedis</taxon>
        <taxon>Mucoromycota</taxon>
        <taxon>Glomeromycotina</taxon>
        <taxon>Glomeromycetes</taxon>
        <taxon>Diversisporales</taxon>
        <taxon>Gigasporaceae</taxon>
        <taxon>Gigaspora</taxon>
    </lineage>
</organism>
<evidence type="ECO:0000313" key="2">
    <source>
        <dbReference type="EMBL" id="CAG8843660.1"/>
    </source>
</evidence>
<dbReference type="Pfam" id="PF13540">
    <property type="entry name" value="RCC1_2"/>
    <property type="match status" value="1"/>
</dbReference>
<sequence>ALGRITLDEEAEKAPDYAQGIDKIIVKVLCGANITLALSVDGQLYISSIFKDQEGILGILPKKKFEQIFSKYIPAFKFKISDIAVGENHVIFLTTEGFLYTFGSGDYYQLGRKVSKRYKKNRLNPKKLSTGDFHSIAVDKEGNGYTWKYSDTFALGNVNRNDEYEPFKLKIPSIKFGDGGSQYTILLTYPKELE</sequence>
<gene>
    <name evidence="2" type="ORF">GMARGA_LOCUS36661</name>
</gene>
<dbReference type="Proteomes" id="UP000789901">
    <property type="component" value="Unassembled WGS sequence"/>
</dbReference>
<comment type="caution">
    <text evidence="2">The sequence shown here is derived from an EMBL/GenBank/DDBJ whole genome shotgun (WGS) entry which is preliminary data.</text>
</comment>
<dbReference type="SUPFAM" id="SSF50985">
    <property type="entry name" value="RCC1/BLIP-II"/>
    <property type="match status" value="1"/>
</dbReference>
<dbReference type="EMBL" id="CAJVQB010073160">
    <property type="protein sequence ID" value="CAG8843660.1"/>
    <property type="molecule type" value="Genomic_DNA"/>
</dbReference>
<accession>A0ABN7WZ56</accession>
<dbReference type="PANTHER" id="PTHR45982">
    <property type="entry name" value="REGULATOR OF CHROMOSOME CONDENSATION"/>
    <property type="match status" value="1"/>
</dbReference>
<dbReference type="PROSITE" id="PS50012">
    <property type="entry name" value="RCC1_3"/>
    <property type="match status" value="2"/>
</dbReference>
<keyword evidence="3" id="KW-1185">Reference proteome</keyword>
<evidence type="ECO:0000256" key="1">
    <source>
        <dbReference type="PROSITE-ProRule" id="PRU00235"/>
    </source>
</evidence>